<reference evidence="2" key="3">
    <citation type="submission" date="2020-06" db="EMBL/GenBank/DDBJ databases">
        <title>Helianthus annuus Genome sequencing and assembly Release 2.</title>
        <authorList>
            <person name="Gouzy J."/>
            <person name="Langlade N."/>
            <person name="Munos S."/>
        </authorList>
    </citation>
    <scope>NUCLEOTIDE SEQUENCE</scope>
    <source>
        <tissue evidence="2">Leaves</tissue>
    </source>
</reference>
<feature type="region of interest" description="Disordered" evidence="1">
    <location>
        <begin position="1"/>
        <end position="33"/>
    </location>
</feature>
<sequence>MAADDDSNDNDDDNLSMDDATHVANKKGHSSKWSSRTEGLVKIIEALIKKQDEQFSVLVGIVGIDVARDKVAADKRMKLNGELKKKPNLSLQA</sequence>
<dbReference type="EMBL" id="CM007892">
    <property type="protein sequence ID" value="OTG31573.1"/>
    <property type="molecule type" value="Genomic_DNA"/>
</dbReference>
<keyword evidence="4" id="KW-1185">Reference proteome</keyword>
<dbReference type="EMBL" id="MNCJ02000318">
    <property type="protein sequence ID" value="KAF5815113.1"/>
    <property type="molecule type" value="Genomic_DNA"/>
</dbReference>
<reference evidence="3" key="2">
    <citation type="submission" date="2017-02" db="EMBL/GenBank/DDBJ databases">
        <title>Sunflower complete genome.</title>
        <authorList>
            <person name="Langlade N."/>
            <person name="Munos S."/>
        </authorList>
    </citation>
    <scope>NUCLEOTIDE SEQUENCE [LARGE SCALE GENOMIC DNA]</scope>
    <source>
        <tissue evidence="3">Leaves</tissue>
    </source>
</reference>
<organism evidence="3 4">
    <name type="scientific">Helianthus annuus</name>
    <name type="common">Common sunflower</name>
    <dbReference type="NCBI Taxonomy" id="4232"/>
    <lineage>
        <taxon>Eukaryota</taxon>
        <taxon>Viridiplantae</taxon>
        <taxon>Streptophyta</taxon>
        <taxon>Embryophyta</taxon>
        <taxon>Tracheophyta</taxon>
        <taxon>Spermatophyta</taxon>
        <taxon>Magnoliopsida</taxon>
        <taxon>eudicotyledons</taxon>
        <taxon>Gunneridae</taxon>
        <taxon>Pentapetalae</taxon>
        <taxon>asterids</taxon>
        <taxon>campanulids</taxon>
        <taxon>Asterales</taxon>
        <taxon>Asteraceae</taxon>
        <taxon>Asteroideae</taxon>
        <taxon>Heliantheae alliance</taxon>
        <taxon>Heliantheae</taxon>
        <taxon>Helianthus</taxon>
    </lineage>
</organism>
<dbReference type="InParanoid" id="A0A251V8L4"/>
<evidence type="ECO:0000313" key="4">
    <source>
        <dbReference type="Proteomes" id="UP000215914"/>
    </source>
</evidence>
<reference evidence="2 4" key="1">
    <citation type="journal article" date="2017" name="Nature">
        <title>The sunflower genome provides insights into oil metabolism, flowering and Asterid evolution.</title>
        <authorList>
            <person name="Badouin H."/>
            <person name="Gouzy J."/>
            <person name="Grassa C.J."/>
            <person name="Murat F."/>
            <person name="Staton S.E."/>
            <person name="Cottret L."/>
            <person name="Lelandais-Briere C."/>
            <person name="Owens G.L."/>
            <person name="Carrere S."/>
            <person name="Mayjonade B."/>
            <person name="Legrand L."/>
            <person name="Gill N."/>
            <person name="Kane N.C."/>
            <person name="Bowers J.E."/>
            <person name="Hubner S."/>
            <person name="Bellec A."/>
            <person name="Berard A."/>
            <person name="Berges H."/>
            <person name="Blanchet N."/>
            <person name="Boniface M.C."/>
            <person name="Brunel D."/>
            <person name="Catrice O."/>
            <person name="Chaidir N."/>
            <person name="Claudel C."/>
            <person name="Donnadieu C."/>
            <person name="Faraut T."/>
            <person name="Fievet G."/>
            <person name="Helmstetter N."/>
            <person name="King M."/>
            <person name="Knapp S.J."/>
            <person name="Lai Z."/>
            <person name="Le Paslier M.C."/>
            <person name="Lippi Y."/>
            <person name="Lorenzon L."/>
            <person name="Mandel J.R."/>
            <person name="Marage G."/>
            <person name="Marchand G."/>
            <person name="Marquand E."/>
            <person name="Bret-Mestries E."/>
            <person name="Morien E."/>
            <person name="Nambeesan S."/>
            <person name="Nguyen T."/>
            <person name="Pegot-Espagnet P."/>
            <person name="Pouilly N."/>
            <person name="Raftis F."/>
            <person name="Sallet E."/>
            <person name="Schiex T."/>
            <person name="Thomas J."/>
            <person name="Vandecasteele C."/>
            <person name="Vares D."/>
            <person name="Vear F."/>
            <person name="Vautrin S."/>
            <person name="Crespi M."/>
            <person name="Mangin B."/>
            <person name="Burke J.M."/>
            <person name="Salse J."/>
            <person name="Munos S."/>
            <person name="Vincourt P."/>
            <person name="Rieseberg L.H."/>
            <person name="Langlade N.B."/>
        </authorList>
    </citation>
    <scope>NUCLEOTIDE SEQUENCE [LARGE SCALE GENOMIC DNA]</scope>
    <source>
        <strain evidence="4">cv. SF193</strain>
        <tissue evidence="2">Leaves</tissue>
    </source>
</reference>
<gene>
    <name evidence="3" type="ORF">HannXRQ_Chr03g0077171</name>
    <name evidence="2" type="ORF">HanXRQr2_Chr03g0119161</name>
</gene>
<feature type="compositionally biased region" description="Acidic residues" evidence="1">
    <location>
        <begin position="1"/>
        <end position="16"/>
    </location>
</feature>
<evidence type="ECO:0000313" key="2">
    <source>
        <dbReference type="EMBL" id="KAF5815113.1"/>
    </source>
</evidence>
<proteinExistence type="predicted"/>
<dbReference type="Gramene" id="mRNA:HanXRQr2_Chr03g0119161">
    <property type="protein sequence ID" value="CDS:HanXRQr2_Chr03g0119161.1"/>
    <property type="gene ID" value="HanXRQr2_Chr03g0119161"/>
</dbReference>
<dbReference type="AlphaFoldDB" id="A0A251V8L4"/>
<evidence type="ECO:0000313" key="3">
    <source>
        <dbReference type="EMBL" id="OTG31573.1"/>
    </source>
</evidence>
<name>A0A251V8L4_HELAN</name>
<dbReference type="Proteomes" id="UP000215914">
    <property type="component" value="Chromosome 3"/>
</dbReference>
<accession>A0A251V8L4</accession>
<evidence type="ECO:0000256" key="1">
    <source>
        <dbReference type="SAM" id="MobiDB-lite"/>
    </source>
</evidence>
<protein>
    <submittedName>
        <fullName evidence="3">Uncharacterized protein</fullName>
    </submittedName>
</protein>